<keyword evidence="5" id="KW-1188">Viral release from host cell</keyword>
<evidence type="ECO:0000256" key="8">
    <source>
        <dbReference type="ARBA" id="ARBA00023009"/>
    </source>
</evidence>
<evidence type="ECO:0000256" key="7">
    <source>
        <dbReference type="ARBA" id="ARBA00022950"/>
    </source>
</evidence>
<accession>A0A6J5P781</accession>
<evidence type="ECO:0000256" key="5">
    <source>
        <dbReference type="ARBA" id="ARBA00022612"/>
    </source>
</evidence>
<protein>
    <submittedName>
        <fullName evidence="12">Head-to-tail connector protein, podovirus-type</fullName>
    </submittedName>
</protein>
<proteinExistence type="predicted"/>
<evidence type="ECO:0000256" key="6">
    <source>
        <dbReference type="ARBA" id="ARBA00022844"/>
    </source>
</evidence>
<keyword evidence="4" id="KW-1162">Viral penetration into host cytoplasm</keyword>
<comment type="function">
    <text evidence="1">Forms the portal vertex of the capsid. This portal plays critical roles in head assembly, genome packaging, neck/tail attachment, and genome ejection. The portal protein multimerizes as a single ring-shaped homododecamer arranged around a central channel.</text>
</comment>
<evidence type="ECO:0000256" key="4">
    <source>
        <dbReference type="ARBA" id="ARBA00022595"/>
    </source>
</evidence>
<evidence type="ECO:0000256" key="1">
    <source>
        <dbReference type="ARBA" id="ARBA00003421"/>
    </source>
</evidence>
<dbReference type="GO" id="GO:0099002">
    <property type="term" value="P:symbiont genome ejection through host cell envelope, short tail mechanism"/>
    <property type="evidence" value="ECO:0007669"/>
    <property type="project" value="UniProtKB-KW"/>
</dbReference>
<evidence type="ECO:0000313" key="12">
    <source>
        <dbReference type="EMBL" id="CAB4164925.1"/>
    </source>
</evidence>
<gene>
    <name evidence="12" type="ORF">UFOVP817_5</name>
</gene>
<evidence type="ECO:0000256" key="3">
    <source>
        <dbReference type="ARBA" id="ARBA00022470"/>
    </source>
</evidence>
<evidence type="ECO:0000256" key="11">
    <source>
        <dbReference type="SAM" id="Coils"/>
    </source>
</evidence>
<comment type="subcellular location">
    <subcellularLocation>
        <location evidence="2">Virion</location>
    </subcellularLocation>
</comment>
<dbReference type="GO" id="GO:0044423">
    <property type="term" value="C:virion component"/>
    <property type="evidence" value="ECO:0007669"/>
    <property type="project" value="UniProtKB-KW"/>
</dbReference>
<dbReference type="Pfam" id="PF12236">
    <property type="entry name" value="Head-tail_con"/>
    <property type="match status" value="1"/>
</dbReference>
<dbReference type="EMBL" id="LR796774">
    <property type="protein sequence ID" value="CAB4164925.1"/>
    <property type="molecule type" value="Genomic_DNA"/>
</dbReference>
<sequence>MNDEGTEQTKRWLKCYDRLKTQRVATMDQIWQDIANYATPRKAGITTKRYMPDSNVEAQIYDATATDSVQRAVAAYTSWTTPASQPWLALKPTLRLKDDDAVKGWLSECSQILNQEINSRSNFQLERLESVADLWNFGTTAIFSEMGEGNKLRFEKIKIGTYVFELDPFGKVYRFIREFDLTAEQAMQKFGDENLPKCIKDCFTDNGDKGKRFNFIHIVEPREASKVGAYGYNIKTRKKFLSAYVEMQSAKMVQEGGYDGFPFTVGRYLSYDSLIESAGWGYGPGFAILPEARQLNFIQQMMDVFAEKQVFPPMMVPDTFEGSLKTAARALNYYPSGMGPESVYQVPVTGEWTVALERVKMRQDMIKRLCSLDMFQMFSQIDREMTAYEVAQRAGEKLDTVGPIYHRDVRETIEPHLRRAFELCAENGLLPPPPPEAYEMVGRGFVQVADPEIALTSRLAMAIDAWNARGADEVMQTAAALAPIDPTVMDNIDTGFYIREKSRLVGAPEGLLRKREEVEAIQQSRAQAQAAQQAAMMAKEAGQAIKSVGGVEKVGELMGA</sequence>
<organism evidence="12">
    <name type="scientific">uncultured Caudovirales phage</name>
    <dbReference type="NCBI Taxonomy" id="2100421"/>
    <lineage>
        <taxon>Viruses</taxon>
        <taxon>Duplodnaviria</taxon>
        <taxon>Heunggongvirae</taxon>
        <taxon>Uroviricota</taxon>
        <taxon>Caudoviricetes</taxon>
        <taxon>Peduoviridae</taxon>
        <taxon>Maltschvirus</taxon>
        <taxon>Maltschvirus maltsch</taxon>
    </lineage>
</organism>
<keyword evidence="11" id="KW-0175">Coiled coil</keyword>
<name>A0A6J5P781_9CAUD</name>
<evidence type="ECO:0000256" key="2">
    <source>
        <dbReference type="ARBA" id="ARBA00004328"/>
    </source>
</evidence>
<keyword evidence="9" id="KW-0231">Viral genome packaging</keyword>
<keyword evidence="10" id="KW-1160">Virus entry into host cell</keyword>
<reference evidence="12" key="1">
    <citation type="submission" date="2020-04" db="EMBL/GenBank/DDBJ databases">
        <authorList>
            <person name="Chiriac C."/>
            <person name="Salcher M."/>
            <person name="Ghai R."/>
            <person name="Kavagutti S V."/>
        </authorList>
    </citation>
    <scope>NUCLEOTIDE SEQUENCE</scope>
</reference>
<evidence type="ECO:0000256" key="9">
    <source>
        <dbReference type="ARBA" id="ARBA00023219"/>
    </source>
</evidence>
<feature type="coiled-coil region" evidence="11">
    <location>
        <begin position="511"/>
        <end position="541"/>
    </location>
</feature>
<evidence type="ECO:0000256" key="10">
    <source>
        <dbReference type="ARBA" id="ARBA00023296"/>
    </source>
</evidence>
<keyword evidence="7" id="KW-0118">Viral capsid assembly</keyword>
<keyword evidence="3" id="KW-1244">Viral short tail ejection system</keyword>
<keyword evidence="8" id="KW-1171">Viral genome ejection through host cell envelope</keyword>
<keyword evidence="6" id="KW-0946">Virion</keyword>
<dbReference type="InterPro" id="IPR020991">
    <property type="entry name" value="Connector_podovirus"/>
</dbReference>